<proteinExistence type="predicted"/>
<gene>
    <name evidence="7" type="primary">nad2</name>
</gene>
<keyword evidence="7" id="KW-0496">Mitochondrion</keyword>
<feature type="transmembrane region" description="Helical" evidence="5">
    <location>
        <begin position="460"/>
        <end position="480"/>
    </location>
</feature>
<feature type="transmembrane region" description="Helical" evidence="5">
    <location>
        <begin position="309"/>
        <end position="326"/>
    </location>
</feature>
<evidence type="ECO:0000256" key="2">
    <source>
        <dbReference type="ARBA" id="ARBA00022692"/>
    </source>
</evidence>
<dbReference type="GO" id="GO:0016020">
    <property type="term" value="C:membrane"/>
    <property type="evidence" value="ECO:0007669"/>
    <property type="project" value="UniProtKB-SubCell"/>
</dbReference>
<evidence type="ECO:0000256" key="1">
    <source>
        <dbReference type="ARBA" id="ARBA00004141"/>
    </source>
</evidence>
<feature type="transmembrane region" description="Helical" evidence="5">
    <location>
        <begin position="12"/>
        <end position="29"/>
    </location>
</feature>
<name>B2XX64_CACFS</name>
<dbReference type="EMBL" id="EU275727">
    <property type="protein sequence ID" value="ABX45186.1"/>
    <property type="molecule type" value="Genomic_DNA"/>
</dbReference>
<evidence type="ECO:0000256" key="5">
    <source>
        <dbReference type="SAM" id="Phobius"/>
    </source>
</evidence>
<feature type="domain" description="NADH:quinone oxidoreductase/Mrp antiporter transmembrane" evidence="6">
    <location>
        <begin position="124"/>
        <end position="423"/>
    </location>
</feature>
<feature type="transmembrane region" description="Helical" evidence="5">
    <location>
        <begin position="338"/>
        <end position="357"/>
    </location>
</feature>
<feature type="transmembrane region" description="Helical" evidence="5">
    <location>
        <begin position="382"/>
        <end position="404"/>
    </location>
</feature>
<feature type="transmembrane region" description="Helical" evidence="5">
    <location>
        <begin position="76"/>
        <end position="92"/>
    </location>
</feature>
<feature type="transmembrane region" description="Helical" evidence="5">
    <location>
        <begin position="416"/>
        <end position="439"/>
    </location>
</feature>
<feature type="transmembrane region" description="Helical" evidence="5">
    <location>
        <begin position="128"/>
        <end position="145"/>
    </location>
</feature>
<keyword evidence="3 5" id="KW-1133">Transmembrane helix</keyword>
<comment type="subcellular location">
    <subcellularLocation>
        <location evidence="1">Membrane</location>
        <topology evidence="1">Multi-pass membrane protein</topology>
    </subcellularLocation>
</comment>
<feature type="transmembrane region" description="Helical" evidence="5">
    <location>
        <begin position="207"/>
        <end position="227"/>
    </location>
</feature>
<sequence length="496" mass="55965">MNSLNIILSIKYSIYIIPLMVLLLSIVSVKGEKQRRRVMFNFSYVSLILIGLIALNGVDVGIFLNNQIQMNDVIKFFEILLLIFVFIVLNILENSNRGLINKIDEYKILFIMFSVIGILVSIEATNLLVLFYGIEITSIGFYLLAYYYKVNNTNNKKAIEGSVKYFIIGGLTSTIFLLGVACIYNATGSINYSDIKLVFQNLVISDFYYLQDIAVLGICLIVLSLCIKLGLAPMHGWLIDTYEGSGLLMTLFFTISQKIVILSILITMYIYFFNGLLLTPVIKLVYFLIMITMFVGIVGCLGQQKLIRFIGYSGIINSGFLLIFLIGNVKEELISYSLYYLINYMIGLITLVLIILCNKSRISENQIEIVKEAALLWQSNKFYSIIFIITLLYLAGLPPFVGFLGKVILILSNYSFNQIGVTVGILIATVGIMVYYINIIKIIKIDSNLTGRVVQVNGSLFIRVLIILGFMWEIFSQVYIDELVSLLNIIVGNLYS</sequence>
<reference evidence="7" key="1">
    <citation type="journal article" date="2008" name="Mol. Biol. Evol.">
        <title>Mitochondrial genome evolution in the social amoebae.</title>
        <authorList>
            <person name="Heidel A.J."/>
            <person name="Gloeckner G."/>
        </authorList>
    </citation>
    <scope>NUCLEOTIDE SEQUENCE</scope>
    <source>
        <strain evidence="7">SH3</strain>
    </source>
</reference>
<organism evidence="7">
    <name type="scientific">Cavenderia fasciculata</name>
    <name type="common">Slime mold</name>
    <name type="synonym">Dictyostelium fasciculatum</name>
    <dbReference type="NCBI Taxonomy" id="261658"/>
    <lineage>
        <taxon>Eukaryota</taxon>
        <taxon>Amoebozoa</taxon>
        <taxon>Evosea</taxon>
        <taxon>Eumycetozoa</taxon>
        <taxon>Dictyostelia</taxon>
        <taxon>Acytosteliales</taxon>
        <taxon>Cavenderiaceae</taxon>
        <taxon>Cavenderia</taxon>
    </lineage>
</organism>
<evidence type="ECO:0000256" key="3">
    <source>
        <dbReference type="ARBA" id="ARBA00022989"/>
    </source>
</evidence>
<dbReference type="GeneID" id="6276320"/>
<feature type="transmembrane region" description="Helical" evidence="5">
    <location>
        <begin position="104"/>
        <end position="122"/>
    </location>
</feature>
<evidence type="ECO:0000259" key="6">
    <source>
        <dbReference type="Pfam" id="PF00361"/>
    </source>
</evidence>
<feature type="transmembrane region" description="Helical" evidence="5">
    <location>
        <begin position="41"/>
        <end position="64"/>
    </location>
</feature>
<dbReference type="AlphaFoldDB" id="B2XX64"/>
<protein>
    <submittedName>
        <fullName evidence="7">NADH dehydrogenase subunit 2</fullName>
    </submittedName>
</protein>
<feature type="transmembrane region" description="Helical" evidence="5">
    <location>
        <begin position="165"/>
        <end position="187"/>
    </location>
</feature>
<feature type="transmembrane region" description="Helical" evidence="5">
    <location>
        <begin position="247"/>
        <end position="272"/>
    </location>
</feature>
<feature type="transmembrane region" description="Helical" evidence="5">
    <location>
        <begin position="284"/>
        <end position="302"/>
    </location>
</feature>
<dbReference type="RefSeq" id="YP_001876512.1">
    <property type="nucleotide sequence ID" value="NC_010653.1"/>
</dbReference>
<dbReference type="InterPro" id="IPR001750">
    <property type="entry name" value="ND/Mrp_TM"/>
</dbReference>
<dbReference type="KEGG" id="dfa:Difao_mp02"/>
<geneLocation type="mitochondrion" evidence="7"/>
<keyword evidence="4 5" id="KW-0472">Membrane</keyword>
<evidence type="ECO:0000313" key="7">
    <source>
        <dbReference type="EMBL" id="ABX45186.1"/>
    </source>
</evidence>
<accession>B2XX64</accession>
<evidence type="ECO:0000256" key="4">
    <source>
        <dbReference type="ARBA" id="ARBA00023136"/>
    </source>
</evidence>
<dbReference type="Pfam" id="PF00361">
    <property type="entry name" value="Proton_antipo_M"/>
    <property type="match status" value="1"/>
</dbReference>
<dbReference type="PANTHER" id="PTHR22773">
    <property type="entry name" value="NADH DEHYDROGENASE"/>
    <property type="match status" value="1"/>
</dbReference>
<keyword evidence="2 5" id="KW-0812">Transmembrane</keyword>